<name>A0ABP9D7D9_9BACT</name>
<keyword evidence="2" id="KW-0325">Glycoprotein</keyword>
<reference evidence="5" key="1">
    <citation type="journal article" date="2019" name="Int. J. Syst. Evol. Microbiol.">
        <title>The Global Catalogue of Microorganisms (GCM) 10K type strain sequencing project: providing services to taxonomists for standard genome sequencing and annotation.</title>
        <authorList>
            <consortium name="The Broad Institute Genomics Platform"/>
            <consortium name="The Broad Institute Genome Sequencing Center for Infectious Disease"/>
            <person name="Wu L."/>
            <person name="Ma J."/>
        </authorList>
    </citation>
    <scope>NUCLEOTIDE SEQUENCE [LARGE SCALE GENOMIC DNA]</scope>
    <source>
        <strain evidence="5">JCM 18326</strain>
    </source>
</reference>
<evidence type="ECO:0000256" key="2">
    <source>
        <dbReference type="ARBA" id="ARBA00023180"/>
    </source>
</evidence>
<accession>A0ABP9D7D9</accession>
<protein>
    <recommendedName>
        <fullName evidence="3">Sulfotransferase domain-containing protein</fullName>
    </recommendedName>
</protein>
<dbReference type="PANTHER" id="PTHR10605:SF56">
    <property type="entry name" value="BIFUNCTIONAL HEPARAN SULFATE N-DEACETYLASE_N-SULFOTRANSFERASE"/>
    <property type="match status" value="1"/>
</dbReference>
<dbReference type="Gene3D" id="3.40.50.300">
    <property type="entry name" value="P-loop containing nucleotide triphosphate hydrolases"/>
    <property type="match status" value="1"/>
</dbReference>
<evidence type="ECO:0000259" key="3">
    <source>
        <dbReference type="Pfam" id="PF00685"/>
    </source>
</evidence>
<dbReference type="EMBL" id="BAABJX010000017">
    <property type="protein sequence ID" value="GAA4826793.1"/>
    <property type="molecule type" value="Genomic_DNA"/>
</dbReference>
<gene>
    <name evidence="4" type="ORF">GCM10023331_09370</name>
</gene>
<dbReference type="InterPro" id="IPR027417">
    <property type="entry name" value="P-loop_NTPase"/>
</dbReference>
<proteinExistence type="predicted"/>
<comment type="caution">
    <text evidence="4">The sequence shown here is derived from an EMBL/GenBank/DDBJ whole genome shotgun (WGS) entry which is preliminary data.</text>
</comment>
<evidence type="ECO:0000313" key="4">
    <source>
        <dbReference type="EMBL" id="GAA4826793.1"/>
    </source>
</evidence>
<dbReference type="PANTHER" id="PTHR10605">
    <property type="entry name" value="HEPARAN SULFATE SULFOTRANSFERASE"/>
    <property type="match status" value="1"/>
</dbReference>
<evidence type="ECO:0000313" key="5">
    <source>
        <dbReference type="Proteomes" id="UP001500298"/>
    </source>
</evidence>
<dbReference type="RefSeq" id="WP_345369612.1">
    <property type="nucleotide sequence ID" value="NZ_BAABJX010000017.1"/>
</dbReference>
<organism evidence="4 5">
    <name type="scientific">Algivirga pacifica</name>
    <dbReference type="NCBI Taxonomy" id="1162670"/>
    <lineage>
        <taxon>Bacteria</taxon>
        <taxon>Pseudomonadati</taxon>
        <taxon>Bacteroidota</taxon>
        <taxon>Cytophagia</taxon>
        <taxon>Cytophagales</taxon>
        <taxon>Flammeovirgaceae</taxon>
        <taxon>Algivirga</taxon>
    </lineage>
</organism>
<keyword evidence="5" id="KW-1185">Reference proteome</keyword>
<feature type="domain" description="Sulfotransferase" evidence="3">
    <location>
        <begin position="5"/>
        <end position="191"/>
    </location>
</feature>
<dbReference type="InterPro" id="IPR037359">
    <property type="entry name" value="NST/OST"/>
</dbReference>
<dbReference type="InterPro" id="IPR000863">
    <property type="entry name" value="Sulfotransferase_dom"/>
</dbReference>
<keyword evidence="1" id="KW-0808">Transferase</keyword>
<sequence length="274" mass="32509">MTNKPNLFIVGAPKSGSTFLFQTLGEHSDIFFPVIKELNFFSKDSLEKDSYYKDYKTQDLNSYLKGFSKNTGEKYLVDSSVSYFTFDDVPQKIRDFNQDAKIIIITRDPYKRAYSHYLMDKRMGYASGDFSDYLTSEDSFHYNQYVTNSLYYQNSKRYVELFGRKNVLFLRLENLREDMSSLFEFLDIPAIDIDFDKKVNENKAARNIFGRYAQHNRELVQKMKLYLPSQFFELAKLFVYKKEAKSDRISTEDLNLLESLIHDDYEIFKKEFFS</sequence>
<evidence type="ECO:0000256" key="1">
    <source>
        <dbReference type="ARBA" id="ARBA00022679"/>
    </source>
</evidence>
<dbReference type="Proteomes" id="UP001500298">
    <property type="component" value="Unassembled WGS sequence"/>
</dbReference>
<dbReference type="Pfam" id="PF00685">
    <property type="entry name" value="Sulfotransfer_1"/>
    <property type="match status" value="1"/>
</dbReference>
<dbReference type="SUPFAM" id="SSF52540">
    <property type="entry name" value="P-loop containing nucleoside triphosphate hydrolases"/>
    <property type="match status" value="1"/>
</dbReference>